<accession>A0A7Y7W9I6</accession>
<proteinExistence type="predicted"/>
<dbReference type="RefSeq" id="WP_100943367.1">
    <property type="nucleotide sequence ID" value="NZ_JACAPU010000002.1"/>
</dbReference>
<name>A0A7Y7W9I6_9PSED</name>
<sequence length="262" mass="29068">MKEQLFPVSISLSSYGATLVRERGQESFIELLAEAGARRIEVREELLTHEDPQRFATRAAAMGLECAYSSPLELWPAGQSRPDPQLAATLQHAEAFGARWLKVSLGYFSENCDLSALAGLLSASPVRLLVENDQTTQGGRIEPLLRFFDQVEQQQLPVKMTFDIGNWQWQDQSASSAARLLGRHVDYLHCKAVAQRADGKLVALPPSATDLELWERLLGQMSQGVTRAVEYPLQGDDLLAVTREQVHTLARLGRSMEETAHA</sequence>
<evidence type="ECO:0000313" key="2">
    <source>
        <dbReference type="Proteomes" id="UP000582981"/>
    </source>
</evidence>
<dbReference type="Gene3D" id="3.20.20.150">
    <property type="entry name" value="Divalent-metal-dependent TIM barrel enzymes"/>
    <property type="match status" value="1"/>
</dbReference>
<dbReference type="InterPro" id="IPR036237">
    <property type="entry name" value="Xyl_isomerase-like_sf"/>
</dbReference>
<comment type="caution">
    <text evidence="1">The sequence shown here is derived from an EMBL/GenBank/DDBJ whole genome shotgun (WGS) entry which is preliminary data.</text>
</comment>
<dbReference type="AlphaFoldDB" id="A0A7Y7W9I6"/>
<protein>
    <submittedName>
        <fullName evidence="1">TIM barrel protein</fullName>
    </submittedName>
</protein>
<evidence type="ECO:0000313" key="1">
    <source>
        <dbReference type="EMBL" id="NWB45265.1"/>
    </source>
</evidence>
<organism evidence="1 2">
    <name type="scientific">Pseudomonas gingeri</name>
    <dbReference type="NCBI Taxonomy" id="117681"/>
    <lineage>
        <taxon>Bacteria</taxon>
        <taxon>Pseudomonadati</taxon>
        <taxon>Pseudomonadota</taxon>
        <taxon>Gammaproteobacteria</taxon>
        <taxon>Pseudomonadales</taxon>
        <taxon>Pseudomonadaceae</taxon>
        <taxon>Pseudomonas</taxon>
    </lineage>
</organism>
<dbReference type="EMBL" id="JACAPU010000002">
    <property type="protein sequence ID" value="NWB45265.1"/>
    <property type="molecule type" value="Genomic_DNA"/>
</dbReference>
<dbReference type="SUPFAM" id="SSF51658">
    <property type="entry name" value="Xylose isomerase-like"/>
    <property type="match status" value="1"/>
</dbReference>
<dbReference type="Proteomes" id="UP000582981">
    <property type="component" value="Unassembled WGS sequence"/>
</dbReference>
<reference evidence="1 2" key="1">
    <citation type="submission" date="2020-04" db="EMBL/GenBank/DDBJ databases">
        <title>Molecular characterization of pseudomonads from Agaricus bisporus reveal novel blotch 2 pathogens in Western Europe.</title>
        <authorList>
            <person name="Taparia T."/>
            <person name="Krijger M."/>
            <person name="Haynes E."/>
            <person name="Elpinstone J.G."/>
            <person name="Noble R."/>
            <person name="Van Der Wolf J."/>
        </authorList>
    </citation>
    <scope>NUCLEOTIDE SEQUENCE [LARGE SCALE GENOMIC DNA]</scope>
    <source>
        <strain evidence="1 2">F1001</strain>
    </source>
</reference>
<gene>
    <name evidence="1" type="ORF">HX829_02065</name>
</gene>